<proteinExistence type="predicted"/>
<dbReference type="Proteomes" id="UP000284219">
    <property type="component" value="Unassembled WGS sequence"/>
</dbReference>
<evidence type="ECO:0000256" key="4">
    <source>
        <dbReference type="ARBA" id="ARBA00023239"/>
    </source>
</evidence>
<organism evidence="6 7">
    <name type="scientific">Ammoniphilus oxalaticus</name>
    <dbReference type="NCBI Taxonomy" id="66863"/>
    <lineage>
        <taxon>Bacteria</taxon>
        <taxon>Bacillati</taxon>
        <taxon>Bacillota</taxon>
        <taxon>Bacilli</taxon>
        <taxon>Bacillales</taxon>
        <taxon>Paenibacillaceae</taxon>
        <taxon>Aneurinibacillus group</taxon>
        <taxon>Ammoniphilus</taxon>
    </lineage>
</organism>
<gene>
    <name evidence="6" type="ORF">BEP19_09530</name>
</gene>
<name>A0A419SL57_9BACL</name>
<dbReference type="InterPro" id="IPR036291">
    <property type="entry name" value="NAD(P)-bd_dom_sf"/>
</dbReference>
<dbReference type="GO" id="GO:0005737">
    <property type="term" value="C:cytoplasm"/>
    <property type="evidence" value="ECO:0007669"/>
    <property type="project" value="TreeGrafter"/>
</dbReference>
<dbReference type="AlphaFoldDB" id="A0A419SL57"/>
<dbReference type="RefSeq" id="WP_120190007.1">
    <property type="nucleotide sequence ID" value="NZ_MCHY01000008.1"/>
</dbReference>
<dbReference type="GO" id="GO:0048040">
    <property type="term" value="F:UDP-glucuronate decarboxylase activity"/>
    <property type="evidence" value="ECO:0007669"/>
    <property type="project" value="TreeGrafter"/>
</dbReference>
<dbReference type="GO" id="GO:0070403">
    <property type="term" value="F:NAD+ binding"/>
    <property type="evidence" value="ECO:0007669"/>
    <property type="project" value="InterPro"/>
</dbReference>
<comment type="cofactor">
    <cofactor evidence="1">
        <name>NAD(+)</name>
        <dbReference type="ChEBI" id="CHEBI:57540"/>
    </cofactor>
</comment>
<keyword evidence="7" id="KW-1185">Reference proteome</keyword>
<feature type="domain" description="NAD-dependent epimerase/dehydratase" evidence="5">
    <location>
        <begin position="6"/>
        <end position="242"/>
    </location>
</feature>
<dbReference type="Pfam" id="PF01370">
    <property type="entry name" value="Epimerase"/>
    <property type="match status" value="1"/>
</dbReference>
<evidence type="ECO:0000256" key="3">
    <source>
        <dbReference type="ARBA" id="ARBA00023027"/>
    </source>
</evidence>
<reference evidence="6 7" key="1">
    <citation type="submission" date="2016-08" db="EMBL/GenBank/DDBJ databases">
        <title>Novel Firmicute Genomes.</title>
        <authorList>
            <person name="Poppleton D.I."/>
            <person name="Gribaldo S."/>
        </authorList>
    </citation>
    <scope>NUCLEOTIDE SEQUENCE [LARGE SCALE GENOMIC DNA]</scope>
    <source>
        <strain evidence="6 7">RAOx-1</strain>
    </source>
</reference>
<evidence type="ECO:0000259" key="5">
    <source>
        <dbReference type="Pfam" id="PF01370"/>
    </source>
</evidence>
<dbReference type="InterPro" id="IPR044516">
    <property type="entry name" value="UXS-like"/>
</dbReference>
<dbReference type="PANTHER" id="PTHR43078">
    <property type="entry name" value="UDP-GLUCURONIC ACID DECARBOXYLASE-RELATED"/>
    <property type="match status" value="1"/>
</dbReference>
<dbReference type="GO" id="GO:0042732">
    <property type="term" value="P:D-xylose metabolic process"/>
    <property type="evidence" value="ECO:0007669"/>
    <property type="project" value="InterPro"/>
</dbReference>
<evidence type="ECO:0000256" key="1">
    <source>
        <dbReference type="ARBA" id="ARBA00001911"/>
    </source>
</evidence>
<dbReference type="Gene3D" id="3.40.50.720">
    <property type="entry name" value="NAD(P)-binding Rossmann-like Domain"/>
    <property type="match status" value="1"/>
</dbReference>
<comment type="caution">
    <text evidence="6">The sequence shown here is derived from an EMBL/GenBank/DDBJ whole genome shotgun (WGS) entry which is preliminary data.</text>
</comment>
<dbReference type="SUPFAM" id="SSF51735">
    <property type="entry name" value="NAD(P)-binding Rossmann-fold domains"/>
    <property type="match status" value="1"/>
</dbReference>
<keyword evidence="2" id="KW-0210">Decarboxylase</keyword>
<protein>
    <submittedName>
        <fullName evidence="6">NAD-dependent dehydratase</fullName>
    </submittedName>
</protein>
<dbReference type="InterPro" id="IPR001509">
    <property type="entry name" value="Epimerase_deHydtase"/>
</dbReference>
<keyword evidence="4" id="KW-0456">Lyase</keyword>
<evidence type="ECO:0000256" key="2">
    <source>
        <dbReference type="ARBA" id="ARBA00022793"/>
    </source>
</evidence>
<dbReference type="PANTHER" id="PTHR43078:SF6">
    <property type="entry name" value="UDP-GLUCURONIC ACID DECARBOXYLASE 1"/>
    <property type="match status" value="1"/>
</dbReference>
<evidence type="ECO:0000313" key="6">
    <source>
        <dbReference type="EMBL" id="RKD24722.1"/>
    </source>
</evidence>
<accession>A0A419SL57</accession>
<evidence type="ECO:0000313" key="7">
    <source>
        <dbReference type="Proteomes" id="UP000284219"/>
    </source>
</evidence>
<dbReference type="OrthoDB" id="9771073at2"/>
<dbReference type="PRINTS" id="PR01713">
    <property type="entry name" value="NUCEPIMERASE"/>
</dbReference>
<keyword evidence="3" id="KW-0520">NAD</keyword>
<sequence>MRRKYLVTGGAGFIGSHLAEGLLERGYKVTVLDNLENSIADPDLDQNSQLSFVKGSVTDRSLVRELVAEHDAVFHLAAMLGVKTTMTHTIEMVQNNLAGTSIILEEAMRTGKKVVFASTSEVYGKGEPPFSENMDLRFGNTTKLRWSYALGKSLEECLCLAYGRKKLPITIVRYFNIFGPRQKDGSYGGVVSRFIKAALTGEDLLVYGDGSQTRSFTYVSDAVEGTIRCLEEKADQEIFNVGSRNEITILGLATKIKNLTKSSSNIVHIPFDKVYPHGFEEIPKRSPDINKIETILQYEPQVKLEQGLKESIGWYRRKLARGELS</sequence>
<dbReference type="EMBL" id="MCHY01000008">
    <property type="protein sequence ID" value="RKD24722.1"/>
    <property type="molecule type" value="Genomic_DNA"/>
</dbReference>